<reference evidence="2" key="1">
    <citation type="submission" date="2023-03" db="EMBL/GenBank/DDBJ databases">
        <title>Near-Complete genome sequence of Lipomyces tetrasporous NRRL Y-64009, an oleaginous yeast capable of growing on lignocellulosic hydrolysates.</title>
        <authorList>
            <consortium name="Lawrence Berkeley National Laboratory"/>
            <person name="Jagtap S.S."/>
            <person name="Liu J.-J."/>
            <person name="Walukiewicz H.E."/>
            <person name="Pangilinan J."/>
            <person name="Lipzen A."/>
            <person name="Ahrendt S."/>
            <person name="Koriabine M."/>
            <person name="Cobaugh K."/>
            <person name="Salamov A."/>
            <person name="Yoshinaga Y."/>
            <person name="Ng V."/>
            <person name="Daum C."/>
            <person name="Grigoriev I.V."/>
            <person name="Slininger P.J."/>
            <person name="Dien B.S."/>
            <person name="Jin Y.-S."/>
            <person name="Rao C.V."/>
        </authorList>
    </citation>
    <scope>NUCLEOTIDE SEQUENCE</scope>
    <source>
        <strain evidence="2">NRRL Y-64009</strain>
    </source>
</reference>
<keyword evidence="1" id="KW-1133">Transmembrane helix</keyword>
<keyword evidence="1" id="KW-0472">Membrane</keyword>
<dbReference type="RefSeq" id="XP_056047769.1">
    <property type="nucleotide sequence ID" value="XM_056184736.1"/>
</dbReference>
<dbReference type="GeneID" id="80879902"/>
<feature type="transmembrane region" description="Helical" evidence="1">
    <location>
        <begin position="46"/>
        <end position="64"/>
    </location>
</feature>
<keyword evidence="1" id="KW-0812">Transmembrane</keyword>
<sequence>MFIVDAVITNLLHGLMLRSTTDDLLRTVVFKHLETVNCLSGRPRRFIVDAVVTIPIGILGSFIWPGTQTSFIRTS</sequence>
<name>A0AAD7VWR0_9ASCO</name>
<protein>
    <submittedName>
        <fullName evidence="2">Uncharacterized protein</fullName>
    </submittedName>
</protein>
<evidence type="ECO:0000256" key="1">
    <source>
        <dbReference type="SAM" id="Phobius"/>
    </source>
</evidence>
<organism evidence="2 3">
    <name type="scientific">Lipomyces tetrasporus</name>
    <dbReference type="NCBI Taxonomy" id="54092"/>
    <lineage>
        <taxon>Eukaryota</taxon>
        <taxon>Fungi</taxon>
        <taxon>Dikarya</taxon>
        <taxon>Ascomycota</taxon>
        <taxon>Saccharomycotina</taxon>
        <taxon>Lipomycetes</taxon>
        <taxon>Lipomycetales</taxon>
        <taxon>Lipomycetaceae</taxon>
        <taxon>Lipomyces</taxon>
    </lineage>
</organism>
<dbReference type="Proteomes" id="UP001217417">
    <property type="component" value="Unassembled WGS sequence"/>
</dbReference>
<comment type="caution">
    <text evidence="2">The sequence shown here is derived from an EMBL/GenBank/DDBJ whole genome shotgun (WGS) entry which is preliminary data.</text>
</comment>
<dbReference type="EMBL" id="JARPMG010000001">
    <property type="protein sequence ID" value="KAJ8104319.1"/>
    <property type="molecule type" value="Genomic_DNA"/>
</dbReference>
<proteinExistence type="predicted"/>
<keyword evidence="3" id="KW-1185">Reference proteome</keyword>
<evidence type="ECO:0000313" key="2">
    <source>
        <dbReference type="EMBL" id="KAJ8104319.1"/>
    </source>
</evidence>
<gene>
    <name evidence="2" type="ORF">POJ06DRAFT_17902</name>
</gene>
<evidence type="ECO:0000313" key="3">
    <source>
        <dbReference type="Proteomes" id="UP001217417"/>
    </source>
</evidence>
<accession>A0AAD7VWR0</accession>
<dbReference type="AlphaFoldDB" id="A0AAD7VWR0"/>